<organism evidence="2">
    <name type="scientific">Chromera velia CCMP2878</name>
    <dbReference type="NCBI Taxonomy" id="1169474"/>
    <lineage>
        <taxon>Eukaryota</taxon>
        <taxon>Sar</taxon>
        <taxon>Alveolata</taxon>
        <taxon>Colpodellida</taxon>
        <taxon>Chromeraceae</taxon>
        <taxon>Chromera</taxon>
    </lineage>
</organism>
<evidence type="ECO:0000313" key="2">
    <source>
        <dbReference type="EMBL" id="CEM14831.1"/>
    </source>
</evidence>
<accession>A0A0G4FLN2</accession>
<proteinExistence type="predicted"/>
<dbReference type="AlphaFoldDB" id="A0A0G4FLN2"/>
<protein>
    <submittedName>
        <fullName evidence="2">Uncharacterized protein</fullName>
    </submittedName>
</protein>
<dbReference type="VEuPathDB" id="CryptoDB:Cvel_17633"/>
<dbReference type="EMBL" id="CDMZ01000462">
    <property type="protein sequence ID" value="CEM14831.1"/>
    <property type="molecule type" value="Genomic_DNA"/>
</dbReference>
<dbReference type="PhylomeDB" id="A0A0G4FLN2"/>
<feature type="region of interest" description="Disordered" evidence="1">
    <location>
        <begin position="130"/>
        <end position="167"/>
    </location>
</feature>
<gene>
    <name evidence="2" type="ORF">Cvel_17633</name>
</gene>
<reference evidence="2" key="1">
    <citation type="submission" date="2014-11" db="EMBL/GenBank/DDBJ databases">
        <authorList>
            <person name="Otto D Thomas"/>
            <person name="Naeem Raeece"/>
        </authorList>
    </citation>
    <scope>NUCLEOTIDE SEQUENCE</scope>
</reference>
<sequence length="193" mass="21270">MYDEDGNASTAFGLASLEESSSFETGRNAGRLFGCVVPERLRKSGFPLRPSQLKKVGDAFFSFGQNAVLLDSTANLDDVLRALRTFLQMHSTVILWVASVHGLALECWLPLAPSPSMKESAPEEGEVDLDLFGASEGEEEKGEGERGRDEGMESEEEDWLERALPAPFVREDRDEVYSVNVSDADEVQPAPRR</sequence>
<name>A0A0G4FLN2_9ALVE</name>
<evidence type="ECO:0000256" key="1">
    <source>
        <dbReference type="SAM" id="MobiDB-lite"/>
    </source>
</evidence>